<feature type="region of interest" description="Disordered" evidence="1">
    <location>
        <begin position="223"/>
        <end position="318"/>
    </location>
</feature>
<evidence type="ECO:0000313" key="3">
    <source>
        <dbReference type="EMBL" id="KAJ1720175.1"/>
    </source>
</evidence>
<dbReference type="EMBL" id="JANBOJ010000287">
    <property type="protein sequence ID" value="KAJ1720175.1"/>
    <property type="molecule type" value="Genomic_DNA"/>
</dbReference>
<evidence type="ECO:0000313" key="4">
    <source>
        <dbReference type="Proteomes" id="UP001149813"/>
    </source>
</evidence>
<dbReference type="OrthoDB" id="5566123at2759"/>
<dbReference type="Proteomes" id="UP001149813">
    <property type="component" value="Unassembled WGS sequence"/>
</dbReference>
<organism evidence="3 4">
    <name type="scientific">Coemansia erecta</name>
    <dbReference type="NCBI Taxonomy" id="147472"/>
    <lineage>
        <taxon>Eukaryota</taxon>
        <taxon>Fungi</taxon>
        <taxon>Fungi incertae sedis</taxon>
        <taxon>Zoopagomycota</taxon>
        <taxon>Kickxellomycotina</taxon>
        <taxon>Kickxellomycetes</taxon>
        <taxon>Kickxellales</taxon>
        <taxon>Kickxellaceae</taxon>
        <taxon>Coemansia</taxon>
    </lineage>
</organism>
<reference evidence="3" key="1">
    <citation type="submission" date="2022-07" db="EMBL/GenBank/DDBJ databases">
        <title>Phylogenomic reconstructions and comparative analyses of Kickxellomycotina fungi.</title>
        <authorList>
            <person name="Reynolds N.K."/>
            <person name="Stajich J.E."/>
            <person name="Barry K."/>
            <person name="Grigoriev I.V."/>
            <person name="Crous P."/>
            <person name="Smith M.E."/>
        </authorList>
    </citation>
    <scope>NUCLEOTIDE SEQUENCE</scope>
    <source>
        <strain evidence="3">NBRC 32514</strain>
    </source>
</reference>
<feature type="compositionally biased region" description="Low complexity" evidence="1">
    <location>
        <begin position="244"/>
        <end position="256"/>
    </location>
</feature>
<comment type="caution">
    <text evidence="3">The sequence shown here is derived from an EMBL/GenBank/DDBJ whole genome shotgun (WGS) entry which is preliminary data.</text>
</comment>
<feature type="chain" id="PRO_5040777699" evidence="2">
    <location>
        <begin position="22"/>
        <end position="422"/>
    </location>
</feature>
<evidence type="ECO:0000256" key="2">
    <source>
        <dbReference type="SAM" id="SignalP"/>
    </source>
</evidence>
<gene>
    <name evidence="3" type="ORF">LPJ53_005165</name>
</gene>
<keyword evidence="2" id="KW-0732">Signal</keyword>
<accession>A0A9W8CNG0</accession>
<feature type="signal peptide" evidence="2">
    <location>
        <begin position="1"/>
        <end position="21"/>
    </location>
</feature>
<proteinExistence type="predicted"/>
<sequence length="422" mass="44549">MRLGAFLQFLLVLCLYPAAHPTQNKVAPSGTEIAKRAAVDVTVATPAFIISIPFAISSGPSTVSGSISIYFQATRSVKALGGPGQQYIARISTLTYLFIFEYQAESSVPGFSVAHMTKDTLYLNRVEADVRAITTVVAVYALAAVARSNDIDSRMYPRDLPHEVRLSRADDNSNMPQFIDIGSLVAAAEAQVHADNSHQRDVESVEAPRPTANIEDVFANGVAPNKKPAQAGQSGQQPKHTDPKAPAQAPNANVPVDSPPSLKNGIVGKITVPASNMKGPMAAAPPGQKSSAASGSKIPNDKPHQTAAEEDIDVSRKNDVTTHTTRTVIANKFKTTTVVDNSADADDNVDTSRDDATPNTADSGHKKKKDDKVIALTSLKSGGMDRFVENESSAASLRLLSGSSSGYCSAALAAFFVIASVF</sequence>
<name>A0A9W8CNG0_9FUNG</name>
<keyword evidence="4" id="KW-1185">Reference proteome</keyword>
<evidence type="ECO:0000256" key="1">
    <source>
        <dbReference type="SAM" id="MobiDB-lite"/>
    </source>
</evidence>
<protein>
    <submittedName>
        <fullName evidence="3">Uncharacterized protein</fullName>
    </submittedName>
</protein>
<feature type="region of interest" description="Disordered" evidence="1">
    <location>
        <begin position="342"/>
        <end position="369"/>
    </location>
</feature>
<dbReference type="AlphaFoldDB" id="A0A9W8CNG0"/>